<dbReference type="GO" id="GO:0016787">
    <property type="term" value="F:hydrolase activity"/>
    <property type="evidence" value="ECO:0007669"/>
    <property type="project" value="UniProtKB-KW"/>
</dbReference>
<feature type="compositionally biased region" description="Polar residues" evidence="2">
    <location>
        <begin position="860"/>
        <end position="870"/>
    </location>
</feature>
<keyword evidence="1 4" id="KW-0378">Hydrolase</keyword>
<evidence type="ECO:0000313" key="4">
    <source>
        <dbReference type="EMBL" id="KAG0651267.1"/>
    </source>
</evidence>
<dbReference type="InterPro" id="IPR050300">
    <property type="entry name" value="GDXG_lipolytic_enzyme"/>
</dbReference>
<feature type="compositionally biased region" description="Basic and acidic residues" evidence="2">
    <location>
        <begin position="844"/>
        <end position="859"/>
    </location>
</feature>
<dbReference type="Gene3D" id="3.40.50.1820">
    <property type="entry name" value="alpha/beta hydrolase"/>
    <property type="match status" value="2"/>
</dbReference>
<comment type="caution">
    <text evidence="4">The sequence shown here is derived from an EMBL/GenBank/DDBJ whole genome shotgun (WGS) entry which is preliminary data.</text>
</comment>
<organism evidence="4 5">
    <name type="scientific">Hyphodiscus hymeniophilus</name>
    <dbReference type="NCBI Taxonomy" id="353542"/>
    <lineage>
        <taxon>Eukaryota</taxon>
        <taxon>Fungi</taxon>
        <taxon>Dikarya</taxon>
        <taxon>Ascomycota</taxon>
        <taxon>Pezizomycotina</taxon>
        <taxon>Leotiomycetes</taxon>
        <taxon>Helotiales</taxon>
        <taxon>Hyphodiscaceae</taxon>
        <taxon>Hyphodiscus</taxon>
    </lineage>
</organism>
<evidence type="ECO:0000256" key="1">
    <source>
        <dbReference type="ARBA" id="ARBA00022801"/>
    </source>
</evidence>
<accession>A0A9P7AZJ5</accession>
<feature type="region of interest" description="Disordered" evidence="2">
    <location>
        <begin position="294"/>
        <end position="327"/>
    </location>
</feature>
<evidence type="ECO:0000259" key="3">
    <source>
        <dbReference type="Pfam" id="PF07859"/>
    </source>
</evidence>
<gene>
    <name evidence="4" type="ORF">D0Z07_1739</name>
</gene>
<dbReference type="InterPro" id="IPR029058">
    <property type="entry name" value="AB_hydrolase_fold"/>
</dbReference>
<dbReference type="AlphaFoldDB" id="A0A9P7AZJ5"/>
<feature type="compositionally biased region" description="Basic and acidic residues" evidence="2">
    <location>
        <begin position="618"/>
        <end position="628"/>
    </location>
</feature>
<feature type="region of interest" description="Disordered" evidence="2">
    <location>
        <begin position="643"/>
        <end position="721"/>
    </location>
</feature>
<dbReference type="Proteomes" id="UP000785200">
    <property type="component" value="Unassembled WGS sequence"/>
</dbReference>
<feature type="compositionally biased region" description="Polar residues" evidence="2">
    <location>
        <begin position="306"/>
        <end position="320"/>
    </location>
</feature>
<dbReference type="PANTHER" id="PTHR48081:SF19">
    <property type="entry name" value="AB HYDROLASE SUPERFAMILY PROTEIN C4A8.06C"/>
    <property type="match status" value="1"/>
</dbReference>
<dbReference type="Pfam" id="PF07859">
    <property type="entry name" value="Abhydrolase_3"/>
    <property type="match status" value="1"/>
</dbReference>
<dbReference type="SUPFAM" id="SSF53474">
    <property type="entry name" value="alpha/beta-Hydrolases"/>
    <property type="match status" value="1"/>
</dbReference>
<evidence type="ECO:0000256" key="2">
    <source>
        <dbReference type="SAM" id="MobiDB-lite"/>
    </source>
</evidence>
<feature type="region of interest" description="Disordered" evidence="2">
    <location>
        <begin position="503"/>
        <end position="522"/>
    </location>
</feature>
<feature type="domain" description="Alpha/beta hydrolase fold-3" evidence="3">
    <location>
        <begin position="350"/>
        <end position="400"/>
    </location>
</feature>
<keyword evidence="5" id="KW-1185">Reference proteome</keyword>
<feature type="compositionally biased region" description="Basic and acidic residues" evidence="2">
    <location>
        <begin position="643"/>
        <end position="660"/>
    </location>
</feature>
<dbReference type="OrthoDB" id="2336090at2759"/>
<feature type="region of interest" description="Disordered" evidence="2">
    <location>
        <begin position="835"/>
        <end position="873"/>
    </location>
</feature>
<proteinExistence type="predicted"/>
<reference evidence="4" key="1">
    <citation type="submission" date="2019-07" db="EMBL/GenBank/DDBJ databases">
        <title>Hyphodiscus hymeniophilus genome sequencing and assembly.</title>
        <authorList>
            <person name="Kramer G."/>
            <person name="Nodwell J."/>
        </authorList>
    </citation>
    <scope>NUCLEOTIDE SEQUENCE</scope>
    <source>
        <strain evidence="4">ATCC 34498</strain>
    </source>
</reference>
<protein>
    <submittedName>
        <fullName evidence="4">AB hydrolase superfamily</fullName>
    </submittedName>
</protein>
<feature type="compositionally biased region" description="Basic and acidic residues" evidence="2">
    <location>
        <begin position="686"/>
        <end position="696"/>
    </location>
</feature>
<dbReference type="EMBL" id="VNKQ01000004">
    <property type="protein sequence ID" value="KAG0651267.1"/>
    <property type="molecule type" value="Genomic_DNA"/>
</dbReference>
<evidence type="ECO:0000313" key="5">
    <source>
        <dbReference type="Proteomes" id="UP000785200"/>
    </source>
</evidence>
<sequence length="910" mass="100828">MVFNTATVGSAVAPAVIQTFLSHYLNRKPLAQKPTAHISYDEGLHLIRKFLFYASHHTVEDIQRFTSQWVPHPRWVKVDEVDISQEHITKAAGFIQEQLGHHGIEKVGGKHWWQWRRPGGDLKAEWIEMRSDYQERKNNNIQGKRVMLYVHGGAYFFGSVDEHRYQMQRHARKLKARVFARRRNGSEVCCILNSEEVRLMIQSMLVVMRDQGIPLPAGAILISPWVDLTHSFPSVSGDNPLDYIPPHGFHQRPSASWPPPTADDMMSIQEDLVKKIINKDRTPGHHQSETDAVQGFHVNDNPPPGTQNDTAATGTVTNDGTGPAANTVPGFGHDLSIMLDGRLIEIKDQIQMYASNQLISHPLVSPVLQPSLGGLPPLLILTGGGEMLRDEQIYLAHKAANPTKYAPGDAFLDESPHDHNRNQVHRWKPTDVQLQVWEDLCHVAPTLSFTRPAKYMYRSVAQFGAWALARAQKTEIEILDDDDVSIISTSTDDEGDDDALKEKAAASKGSSGQIGKAGDPLPPFKNHMIRQRVDRHGNIFPLEPVHQLPACNIAASDIGVIKEGPVKKWMAAKKEWDTKYASSKRRVQKQRAKEMAQGYQLFGNGEVPPPSALAGRRKLGDDMKEEKKKRSMGMSLWALWGSKHDEKTMKHEEEADREPETATASAADGQGARPLEDTKTNQGKLMDSRKKSDYSRSRSRRRTVTDQHQTEGSDDVDEDTPAAQLLAIKQAKGETVPGDGSLAPDFLSGTGKGPMDDDTVNSDGVPSILIHSPTTEDNDLRRPKAGGIAFPFSLKQHQATLSMTTLTSAINVQPVEDMKNDGSRDSGVEHNAVDVAATNATSSKQKDETMDVVKVDRKSLPTSPLSNVTNGDEEKVVENGKVVSADRPPLETFKTAAEYFPSVNNEVMRP</sequence>
<name>A0A9P7AZJ5_9HELO</name>
<feature type="region of interest" description="Disordered" evidence="2">
    <location>
        <begin position="601"/>
        <end position="631"/>
    </location>
</feature>
<dbReference type="InterPro" id="IPR013094">
    <property type="entry name" value="AB_hydrolase_3"/>
</dbReference>
<dbReference type="PANTHER" id="PTHR48081">
    <property type="entry name" value="AB HYDROLASE SUPERFAMILY PROTEIN C4A8.06C"/>
    <property type="match status" value="1"/>
</dbReference>